<evidence type="ECO:0000313" key="2">
    <source>
        <dbReference type="EMBL" id="PWI68176.1"/>
    </source>
</evidence>
<gene>
    <name evidence="2" type="ORF">PCL_01945</name>
</gene>
<comment type="caution">
    <text evidence="2">The sequence shown here is derived from an EMBL/GenBank/DDBJ whole genome shotgun (WGS) entry which is preliminary data.</text>
</comment>
<protein>
    <submittedName>
        <fullName evidence="2">Uncharacterized protein</fullName>
    </submittedName>
</protein>
<dbReference type="AlphaFoldDB" id="A0A2U3E124"/>
<sequence length="146" mass="15853">MSHNGQNIGGHGGHGRQGRGHGEFWGGFSRLPQRQVAVMQQQQQMMAGIVMMTIPLGSKSANLPAADDDDASTCRLACPPRYPDLKHCWTSMILPWCEAAGVRDLDTTPARRSGLDGTDSGDNTLFGMRCSTNLEITLSPRADRNK</sequence>
<dbReference type="EMBL" id="LCWV01000015">
    <property type="protein sequence ID" value="PWI68176.1"/>
    <property type="molecule type" value="Genomic_DNA"/>
</dbReference>
<reference evidence="2 3" key="1">
    <citation type="journal article" date="2016" name="Front. Microbiol.">
        <title>Genome and transcriptome sequences reveal the specific parasitism of the nematophagous Purpureocillium lilacinum 36-1.</title>
        <authorList>
            <person name="Xie J."/>
            <person name="Li S."/>
            <person name="Mo C."/>
            <person name="Xiao X."/>
            <person name="Peng D."/>
            <person name="Wang G."/>
            <person name="Xiao Y."/>
        </authorList>
    </citation>
    <scope>NUCLEOTIDE SEQUENCE [LARGE SCALE GENOMIC DNA]</scope>
    <source>
        <strain evidence="2 3">36-1</strain>
    </source>
</reference>
<accession>A0A2U3E124</accession>
<organism evidence="2 3">
    <name type="scientific">Purpureocillium lilacinum</name>
    <name type="common">Paecilomyces lilacinus</name>
    <dbReference type="NCBI Taxonomy" id="33203"/>
    <lineage>
        <taxon>Eukaryota</taxon>
        <taxon>Fungi</taxon>
        <taxon>Dikarya</taxon>
        <taxon>Ascomycota</taxon>
        <taxon>Pezizomycotina</taxon>
        <taxon>Sordariomycetes</taxon>
        <taxon>Hypocreomycetidae</taxon>
        <taxon>Hypocreales</taxon>
        <taxon>Ophiocordycipitaceae</taxon>
        <taxon>Purpureocillium</taxon>
    </lineage>
</organism>
<evidence type="ECO:0000313" key="3">
    <source>
        <dbReference type="Proteomes" id="UP000245956"/>
    </source>
</evidence>
<evidence type="ECO:0000256" key="1">
    <source>
        <dbReference type="SAM" id="MobiDB-lite"/>
    </source>
</evidence>
<name>A0A2U3E124_PURLI</name>
<dbReference type="Proteomes" id="UP000245956">
    <property type="component" value="Unassembled WGS sequence"/>
</dbReference>
<proteinExistence type="predicted"/>
<feature type="region of interest" description="Disordered" evidence="1">
    <location>
        <begin position="1"/>
        <end position="26"/>
    </location>
</feature>